<evidence type="ECO:0000256" key="1">
    <source>
        <dbReference type="SAM" id="MobiDB-lite"/>
    </source>
</evidence>
<proteinExistence type="predicted"/>
<dbReference type="RefSeq" id="WP_284221932.1">
    <property type="nucleotide sequence ID" value="NZ_BSOY01000017.1"/>
</dbReference>
<dbReference type="Proteomes" id="UP001156921">
    <property type="component" value="Unassembled WGS sequence"/>
</dbReference>
<feature type="compositionally biased region" description="Basic and acidic residues" evidence="1">
    <location>
        <begin position="8"/>
        <end position="19"/>
    </location>
</feature>
<organism evidence="3 4">
    <name type="scientific">Brevundimonas denitrificans</name>
    <dbReference type="NCBI Taxonomy" id="1443434"/>
    <lineage>
        <taxon>Bacteria</taxon>
        <taxon>Pseudomonadati</taxon>
        <taxon>Pseudomonadota</taxon>
        <taxon>Alphaproteobacteria</taxon>
        <taxon>Caulobacterales</taxon>
        <taxon>Caulobacteraceae</taxon>
        <taxon>Brevundimonas</taxon>
    </lineage>
</organism>
<keyword evidence="4" id="KW-1185">Reference proteome</keyword>
<comment type="caution">
    <text evidence="3">The sequence shown here is derived from an EMBL/GenBank/DDBJ whole genome shotgun (WGS) entry which is preliminary data.</text>
</comment>
<feature type="compositionally biased region" description="Basic and acidic residues" evidence="1">
    <location>
        <begin position="25"/>
        <end position="36"/>
    </location>
</feature>
<evidence type="ECO:0000313" key="4">
    <source>
        <dbReference type="Proteomes" id="UP001156921"/>
    </source>
</evidence>
<dbReference type="EMBL" id="BSOY01000017">
    <property type="protein sequence ID" value="GLS01081.1"/>
    <property type="molecule type" value="Genomic_DNA"/>
</dbReference>
<evidence type="ECO:0008006" key="5">
    <source>
        <dbReference type="Google" id="ProtNLM"/>
    </source>
</evidence>
<accession>A0ABQ6BIE2</accession>
<evidence type="ECO:0000313" key="3">
    <source>
        <dbReference type="EMBL" id="GLS01081.1"/>
    </source>
</evidence>
<feature type="transmembrane region" description="Helical" evidence="2">
    <location>
        <begin position="47"/>
        <end position="69"/>
    </location>
</feature>
<keyword evidence="2" id="KW-1133">Transmembrane helix</keyword>
<keyword evidence="2" id="KW-0812">Transmembrane</keyword>
<evidence type="ECO:0000256" key="2">
    <source>
        <dbReference type="SAM" id="Phobius"/>
    </source>
</evidence>
<keyword evidence="2" id="KW-0472">Membrane</keyword>
<feature type="region of interest" description="Disordered" evidence="1">
    <location>
        <begin position="1"/>
        <end position="44"/>
    </location>
</feature>
<gene>
    <name evidence="3" type="ORF">GCM10007859_10910</name>
</gene>
<protein>
    <recommendedName>
        <fullName evidence="5">DUF2721 domain-containing protein</fullName>
    </recommendedName>
</protein>
<reference evidence="4" key="1">
    <citation type="journal article" date="2019" name="Int. J. Syst. Evol. Microbiol.">
        <title>The Global Catalogue of Microorganisms (GCM) 10K type strain sequencing project: providing services to taxonomists for standard genome sequencing and annotation.</title>
        <authorList>
            <consortium name="The Broad Institute Genomics Platform"/>
            <consortium name="The Broad Institute Genome Sequencing Center for Infectious Disease"/>
            <person name="Wu L."/>
            <person name="Ma J."/>
        </authorList>
    </citation>
    <scope>NUCLEOTIDE SEQUENCE [LARGE SCALE GENOMIC DNA]</scope>
    <source>
        <strain evidence="4">NBRC 110107</strain>
    </source>
</reference>
<sequence length="132" mass="14459">MAMEAELLAERDETPAPKERRARAERRGPDRRREGNRINPKAPRRSLLKPLGAFGVAFSAATFILTLMAGEAAGARATMGIIAFEAAVLLTSFILLAMGAIEARLIEIRLELMMLNGGTRGADRRGPDRREE</sequence>
<feature type="transmembrane region" description="Helical" evidence="2">
    <location>
        <begin position="81"/>
        <end position="101"/>
    </location>
</feature>
<name>A0ABQ6BIE2_9CAUL</name>